<organism evidence="2">
    <name type="scientific">Anopheles atroparvus</name>
    <name type="common">European mosquito</name>
    <dbReference type="NCBI Taxonomy" id="41427"/>
    <lineage>
        <taxon>Eukaryota</taxon>
        <taxon>Metazoa</taxon>
        <taxon>Ecdysozoa</taxon>
        <taxon>Arthropoda</taxon>
        <taxon>Hexapoda</taxon>
        <taxon>Insecta</taxon>
        <taxon>Pterygota</taxon>
        <taxon>Neoptera</taxon>
        <taxon>Endopterygota</taxon>
        <taxon>Diptera</taxon>
        <taxon>Nematocera</taxon>
        <taxon>Culicoidea</taxon>
        <taxon>Culicidae</taxon>
        <taxon>Anophelinae</taxon>
        <taxon>Anopheles</taxon>
    </lineage>
</organism>
<dbReference type="AlphaFoldDB" id="A0A182JLM1"/>
<feature type="compositionally biased region" description="Polar residues" evidence="1">
    <location>
        <begin position="30"/>
        <end position="41"/>
    </location>
</feature>
<proteinExistence type="predicted"/>
<protein>
    <submittedName>
        <fullName evidence="2">Uncharacterized protein</fullName>
    </submittedName>
</protein>
<accession>A0A182JLM1</accession>
<dbReference type="VEuPathDB" id="VectorBase:AATE020373"/>
<evidence type="ECO:0000256" key="1">
    <source>
        <dbReference type="SAM" id="MobiDB-lite"/>
    </source>
</evidence>
<dbReference type="EnsemblMetazoa" id="AATE020373-RA">
    <property type="protein sequence ID" value="AATE020373-PA.1"/>
    <property type="gene ID" value="AATE020373"/>
</dbReference>
<sequence length="182" mass="18161">MRNEYDTTVTTPPTTKRQLYALMTKDRFTPSGTSPSTQQQPAPRPRTALSASATALNTATASIGTVPHTSKLTGTGPGGPVQANLATGNPSTALHATRPAPTLASPSSLATANQFAKCPSPSGSSSNIAVAPFGPGNRSGNSCAGLGAGLPGTPIRVSPQPSPTSLPIVGSKAYILGGGSIR</sequence>
<feature type="compositionally biased region" description="Low complexity" evidence="1">
    <location>
        <begin position="47"/>
        <end position="62"/>
    </location>
</feature>
<name>A0A182JLM1_ANOAO</name>
<feature type="compositionally biased region" description="Polar residues" evidence="1">
    <location>
        <begin position="84"/>
        <end position="94"/>
    </location>
</feature>
<evidence type="ECO:0000313" key="2">
    <source>
        <dbReference type="EnsemblMetazoa" id="AATE020373-PA.1"/>
    </source>
</evidence>
<reference evidence="2" key="1">
    <citation type="submission" date="2022-08" db="UniProtKB">
        <authorList>
            <consortium name="EnsemblMetazoa"/>
        </authorList>
    </citation>
    <scope>IDENTIFICATION</scope>
    <source>
        <strain evidence="2">EBRO</strain>
    </source>
</reference>
<feature type="region of interest" description="Disordered" evidence="1">
    <location>
        <begin position="23"/>
        <end position="106"/>
    </location>
</feature>